<evidence type="ECO:0000256" key="5">
    <source>
        <dbReference type="ARBA" id="ARBA00022989"/>
    </source>
</evidence>
<sequence length="408" mass="41583">MYFRSAAPIVRSALHHDFLSSLVSRRILLCRGSSRVLSSAANSEPAKAPSAAPSPLPGLCLAAATSYVGFAAAGGLSTLLAVPISGIPMSILLGIAIKNNGVVPLPDSVKPGLTFATKTVLQTGIVCVAAKLSFFELLSTGSSGIPVVLGAVGAGLVTIPMMGTLAGLPRKMSLLLTAGTSICGVTAITALAPAIEAEKRDVAVAVANTVAFGTVGMLAYPYIFNALCTSSEQVGMCLGVAIHDTSQVLGSAMSYRETFDDEIALRVAAVTKLTRNLGLAVAIPMLTFIHKKEVGAGEVKSSDEDTMSGLATFKKYVPPFLVAFIGMAGLRSTGDLIMDPEVNQLYFEAVSFVGSDLSKYALGTAMAGVGLSTDAASLKGVGWKPFAVGGAGALIVGGTGFTIASMIV</sequence>
<keyword evidence="3" id="KW-1003">Cell membrane</keyword>
<feature type="transmembrane region" description="Helical" evidence="7">
    <location>
        <begin position="174"/>
        <end position="195"/>
    </location>
</feature>
<evidence type="ECO:0000256" key="4">
    <source>
        <dbReference type="ARBA" id="ARBA00022692"/>
    </source>
</evidence>
<protein>
    <submittedName>
        <fullName evidence="8">Uncharacterized protein</fullName>
    </submittedName>
</protein>
<dbReference type="OrthoDB" id="2134320at2759"/>
<dbReference type="GO" id="GO:0005886">
    <property type="term" value="C:plasma membrane"/>
    <property type="evidence" value="ECO:0007669"/>
    <property type="project" value="UniProtKB-SubCell"/>
</dbReference>
<keyword evidence="4 7" id="KW-0812">Transmembrane</keyword>
<dbReference type="Proteomes" id="UP001165085">
    <property type="component" value="Unassembled WGS sequence"/>
</dbReference>
<dbReference type="EMBL" id="BRXY01000545">
    <property type="protein sequence ID" value="GMH99373.1"/>
    <property type="molecule type" value="Genomic_DNA"/>
</dbReference>
<dbReference type="PANTHER" id="PTHR30106:SF2">
    <property type="entry name" value="UPF0324 INNER MEMBRANE PROTEIN YEIH"/>
    <property type="match status" value="1"/>
</dbReference>
<dbReference type="PANTHER" id="PTHR30106">
    <property type="entry name" value="INNER MEMBRANE PROTEIN YEIH-RELATED"/>
    <property type="match status" value="1"/>
</dbReference>
<comment type="subcellular location">
    <subcellularLocation>
        <location evidence="1">Cell membrane</location>
        <topology evidence="1">Multi-pass membrane protein</topology>
    </subcellularLocation>
</comment>
<organism evidence="8 9">
    <name type="scientific">Triparma strigata</name>
    <dbReference type="NCBI Taxonomy" id="1606541"/>
    <lineage>
        <taxon>Eukaryota</taxon>
        <taxon>Sar</taxon>
        <taxon>Stramenopiles</taxon>
        <taxon>Ochrophyta</taxon>
        <taxon>Bolidophyceae</taxon>
        <taxon>Parmales</taxon>
        <taxon>Triparmaceae</taxon>
        <taxon>Triparma</taxon>
    </lineage>
</organism>
<keyword evidence="5 7" id="KW-1133">Transmembrane helix</keyword>
<keyword evidence="9" id="KW-1185">Reference proteome</keyword>
<gene>
    <name evidence="8" type="ORF">TrST_g8943</name>
</gene>
<evidence type="ECO:0000256" key="7">
    <source>
        <dbReference type="SAM" id="Phobius"/>
    </source>
</evidence>
<evidence type="ECO:0000256" key="6">
    <source>
        <dbReference type="ARBA" id="ARBA00023136"/>
    </source>
</evidence>
<comment type="similarity">
    <text evidence="2">Belongs to the UPF0324 family.</text>
</comment>
<keyword evidence="6 7" id="KW-0472">Membrane</keyword>
<evidence type="ECO:0000256" key="2">
    <source>
        <dbReference type="ARBA" id="ARBA00007977"/>
    </source>
</evidence>
<dbReference type="Pfam" id="PF03601">
    <property type="entry name" value="Cons_hypoth698"/>
    <property type="match status" value="1"/>
</dbReference>
<name>A0A9W7F3A7_9STRA</name>
<evidence type="ECO:0000256" key="3">
    <source>
        <dbReference type="ARBA" id="ARBA00022475"/>
    </source>
</evidence>
<evidence type="ECO:0000256" key="1">
    <source>
        <dbReference type="ARBA" id="ARBA00004651"/>
    </source>
</evidence>
<dbReference type="AlphaFoldDB" id="A0A9W7F3A7"/>
<feature type="transmembrane region" description="Helical" evidence="7">
    <location>
        <begin position="67"/>
        <end position="95"/>
    </location>
</feature>
<accession>A0A9W7F3A7</accession>
<evidence type="ECO:0000313" key="8">
    <source>
        <dbReference type="EMBL" id="GMH99373.1"/>
    </source>
</evidence>
<feature type="transmembrane region" description="Helical" evidence="7">
    <location>
        <begin position="202"/>
        <end position="223"/>
    </location>
</feature>
<feature type="transmembrane region" description="Helical" evidence="7">
    <location>
        <begin position="147"/>
        <end position="168"/>
    </location>
</feature>
<dbReference type="InterPro" id="IPR018383">
    <property type="entry name" value="UPF0324_pro"/>
</dbReference>
<comment type="caution">
    <text evidence="8">The sequence shown here is derived from an EMBL/GenBank/DDBJ whole genome shotgun (WGS) entry which is preliminary data.</text>
</comment>
<reference evidence="9" key="1">
    <citation type="journal article" date="2023" name="Commun. Biol.">
        <title>Genome analysis of Parmales, the sister group of diatoms, reveals the evolutionary specialization of diatoms from phago-mixotrophs to photoautotrophs.</title>
        <authorList>
            <person name="Ban H."/>
            <person name="Sato S."/>
            <person name="Yoshikawa S."/>
            <person name="Yamada K."/>
            <person name="Nakamura Y."/>
            <person name="Ichinomiya M."/>
            <person name="Sato N."/>
            <person name="Blanc-Mathieu R."/>
            <person name="Endo H."/>
            <person name="Kuwata A."/>
            <person name="Ogata H."/>
        </authorList>
    </citation>
    <scope>NUCLEOTIDE SEQUENCE [LARGE SCALE GENOMIC DNA]</scope>
    <source>
        <strain evidence="9">NIES 3701</strain>
    </source>
</reference>
<proteinExistence type="inferred from homology"/>
<evidence type="ECO:0000313" key="9">
    <source>
        <dbReference type="Proteomes" id="UP001165085"/>
    </source>
</evidence>